<proteinExistence type="predicted"/>
<protein>
    <submittedName>
        <fullName evidence="1">Uncharacterized protein</fullName>
    </submittedName>
</protein>
<reference evidence="1 2" key="1">
    <citation type="submission" date="2023-07" db="EMBL/GenBank/DDBJ databases">
        <title>Closed genoem sequence of Methanomicrococcus sp. Hf6.</title>
        <authorList>
            <person name="Poehlein A."/>
            <person name="Protasov E."/>
            <person name="Platt K."/>
            <person name="Reeh H."/>
            <person name="Daniel R."/>
            <person name="Brune A."/>
        </authorList>
    </citation>
    <scope>NUCLEOTIDE SEQUENCE [LARGE SCALE GENOMIC DNA]</scope>
    <source>
        <strain evidence="1 2">Hf6</strain>
    </source>
</reference>
<dbReference type="EMBL" id="CP131059">
    <property type="protein sequence ID" value="WNY24044.1"/>
    <property type="molecule type" value="Genomic_DNA"/>
</dbReference>
<dbReference type="AlphaFoldDB" id="A0AA96V0H1"/>
<gene>
    <name evidence="1" type="ORF">MmiHf6_13690</name>
</gene>
<evidence type="ECO:0000313" key="2">
    <source>
        <dbReference type="Proteomes" id="UP001302978"/>
    </source>
</evidence>
<evidence type="ECO:0000313" key="1">
    <source>
        <dbReference type="EMBL" id="WNY24044.1"/>
    </source>
</evidence>
<keyword evidence="2" id="KW-1185">Reference proteome</keyword>
<name>A0AA96V0H1_9EURY</name>
<dbReference type="Proteomes" id="UP001302978">
    <property type="component" value="Chromosome"/>
</dbReference>
<sequence length="46" mass="4861">MNANAAAASNRLSASTAFTYAGTASEKSPRRWALINSAEVTRYGII</sequence>
<dbReference type="KEGG" id="mehf:MmiHf6_13690"/>
<organism evidence="1 2">
    <name type="scientific">Methanimicrococcus hongohii</name>
    <dbReference type="NCBI Taxonomy" id="3028295"/>
    <lineage>
        <taxon>Archaea</taxon>
        <taxon>Methanobacteriati</taxon>
        <taxon>Methanobacteriota</taxon>
        <taxon>Stenosarchaea group</taxon>
        <taxon>Methanomicrobia</taxon>
        <taxon>Methanosarcinales</taxon>
        <taxon>Methanosarcinaceae</taxon>
        <taxon>Methanimicrococcus</taxon>
    </lineage>
</organism>
<accession>A0AA96V0H1</accession>